<dbReference type="EMBL" id="JARQWQ010000145">
    <property type="protein sequence ID" value="KAK2548481.1"/>
    <property type="molecule type" value="Genomic_DNA"/>
</dbReference>
<dbReference type="Proteomes" id="UP001249851">
    <property type="component" value="Unassembled WGS sequence"/>
</dbReference>
<reference evidence="1" key="1">
    <citation type="journal article" date="2023" name="G3 (Bethesda)">
        <title>Whole genome assembly and annotation of the endangered Caribbean coral Acropora cervicornis.</title>
        <authorList>
            <person name="Selwyn J.D."/>
            <person name="Vollmer S.V."/>
        </authorList>
    </citation>
    <scope>NUCLEOTIDE SEQUENCE</scope>
    <source>
        <strain evidence="1">K2</strain>
    </source>
</reference>
<dbReference type="AlphaFoldDB" id="A0AAD9PT99"/>
<dbReference type="GO" id="GO:0006310">
    <property type="term" value="P:DNA recombination"/>
    <property type="evidence" value="ECO:0007669"/>
    <property type="project" value="InterPro"/>
</dbReference>
<dbReference type="PANTHER" id="PTHR21446:SF12">
    <property type="entry name" value="POTASSIUM CHANNEL TETRAMERIZATION DOMAIN CONTAINING 1"/>
    <property type="match status" value="1"/>
</dbReference>
<dbReference type="GO" id="GO:0003677">
    <property type="term" value="F:DNA binding"/>
    <property type="evidence" value="ECO:0007669"/>
    <property type="project" value="InterPro"/>
</dbReference>
<dbReference type="Gene3D" id="1.10.443.10">
    <property type="entry name" value="Intergrase catalytic core"/>
    <property type="match status" value="1"/>
</dbReference>
<dbReference type="PANTHER" id="PTHR21446">
    <property type="entry name" value="DUF3504 DOMAIN-CONTAINING PROTEIN"/>
    <property type="match status" value="1"/>
</dbReference>
<proteinExistence type="predicted"/>
<keyword evidence="2" id="KW-1185">Reference proteome</keyword>
<evidence type="ECO:0000313" key="2">
    <source>
        <dbReference type="Proteomes" id="UP001249851"/>
    </source>
</evidence>
<comment type="caution">
    <text evidence="1">The sequence shown here is derived from an EMBL/GenBank/DDBJ whole genome shotgun (WGS) entry which is preliminary data.</text>
</comment>
<organism evidence="1 2">
    <name type="scientific">Acropora cervicornis</name>
    <name type="common">Staghorn coral</name>
    <dbReference type="NCBI Taxonomy" id="6130"/>
    <lineage>
        <taxon>Eukaryota</taxon>
        <taxon>Metazoa</taxon>
        <taxon>Cnidaria</taxon>
        <taxon>Anthozoa</taxon>
        <taxon>Hexacorallia</taxon>
        <taxon>Scleractinia</taxon>
        <taxon>Astrocoeniina</taxon>
        <taxon>Acroporidae</taxon>
        <taxon>Acropora</taxon>
    </lineage>
</organism>
<accession>A0AAD9PT99</accession>
<evidence type="ECO:0000313" key="1">
    <source>
        <dbReference type="EMBL" id="KAK2548481.1"/>
    </source>
</evidence>
<dbReference type="InterPro" id="IPR013762">
    <property type="entry name" value="Integrase-like_cat_sf"/>
</dbReference>
<sequence>MEPAELSAVLKCFHIEARKVEGNPYSCNTMKVICSRLDRFLSGSPQGKPFSVFRDKAFKPANEALDTSLKDLARQGLICSTKHKERRKIIPEESATAKTRYLAKRDPRCDALWQKPKKHNASSFHSTDEVCFCNVPLGKHKLENPLTEMCKTAGLAHIYTPHCIRATSVTVLKAAGLENH</sequence>
<dbReference type="InterPro" id="IPR052787">
    <property type="entry name" value="MAVS"/>
</dbReference>
<gene>
    <name evidence="1" type="ORF">P5673_031262</name>
</gene>
<protein>
    <submittedName>
        <fullName evidence="1">Uncharacterized protein</fullName>
    </submittedName>
</protein>
<dbReference type="GO" id="GO:0015074">
    <property type="term" value="P:DNA integration"/>
    <property type="evidence" value="ECO:0007669"/>
    <property type="project" value="InterPro"/>
</dbReference>
<reference evidence="1" key="2">
    <citation type="journal article" date="2023" name="Science">
        <title>Genomic signatures of disease resistance in endangered staghorn corals.</title>
        <authorList>
            <person name="Vollmer S.V."/>
            <person name="Selwyn J.D."/>
            <person name="Despard B.A."/>
            <person name="Roesel C.L."/>
        </authorList>
    </citation>
    <scope>NUCLEOTIDE SEQUENCE</scope>
    <source>
        <strain evidence="1">K2</strain>
    </source>
</reference>
<name>A0AAD9PT99_ACRCE</name>